<dbReference type="RefSeq" id="XP_001887704.1">
    <property type="nucleotide sequence ID" value="XM_001887669.1"/>
</dbReference>
<dbReference type="HOGENOM" id="CLU_2776355_0_0_1"/>
<dbReference type="KEGG" id="lbc:LACBIDRAFT_310733"/>
<gene>
    <name evidence="2" type="ORF">LACBIDRAFT_310733</name>
</gene>
<dbReference type="EMBL" id="DS547137">
    <property type="protein sequence ID" value="EDR01628.1"/>
    <property type="molecule type" value="Genomic_DNA"/>
</dbReference>
<dbReference type="InParanoid" id="B0DUZ8"/>
<dbReference type="GeneID" id="6083390"/>
<protein>
    <submittedName>
        <fullName evidence="2">Predicted protein</fullName>
    </submittedName>
</protein>
<feature type="region of interest" description="Disordered" evidence="1">
    <location>
        <begin position="1"/>
        <end position="39"/>
    </location>
</feature>
<organism evidence="3">
    <name type="scientific">Laccaria bicolor (strain S238N-H82 / ATCC MYA-4686)</name>
    <name type="common">Bicoloured deceiver</name>
    <name type="synonym">Laccaria laccata var. bicolor</name>
    <dbReference type="NCBI Taxonomy" id="486041"/>
    <lineage>
        <taxon>Eukaryota</taxon>
        <taxon>Fungi</taxon>
        <taxon>Dikarya</taxon>
        <taxon>Basidiomycota</taxon>
        <taxon>Agaricomycotina</taxon>
        <taxon>Agaricomycetes</taxon>
        <taxon>Agaricomycetidae</taxon>
        <taxon>Agaricales</taxon>
        <taxon>Agaricineae</taxon>
        <taxon>Hydnangiaceae</taxon>
        <taxon>Laccaria</taxon>
    </lineage>
</organism>
<dbReference type="Proteomes" id="UP000001194">
    <property type="component" value="Unassembled WGS sequence"/>
</dbReference>
<evidence type="ECO:0000256" key="1">
    <source>
        <dbReference type="SAM" id="MobiDB-lite"/>
    </source>
</evidence>
<proteinExistence type="predicted"/>
<accession>B0DUZ8</accession>
<reference evidence="2 3" key="1">
    <citation type="journal article" date="2008" name="Nature">
        <title>The genome of Laccaria bicolor provides insights into mycorrhizal symbiosis.</title>
        <authorList>
            <person name="Martin F."/>
            <person name="Aerts A."/>
            <person name="Ahren D."/>
            <person name="Brun A."/>
            <person name="Danchin E.G.J."/>
            <person name="Duchaussoy F."/>
            <person name="Gibon J."/>
            <person name="Kohler A."/>
            <person name="Lindquist E."/>
            <person name="Pereda V."/>
            <person name="Salamov A."/>
            <person name="Shapiro H.J."/>
            <person name="Wuyts J."/>
            <person name="Blaudez D."/>
            <person name="Buee M."/>
            <person name="Brokstein P."/>
            <person name="Canbaeck B."/>
            <person name="Cohen D."/>
            <person name="Courty P.E."/>
            <person name="Coutinho P.M."/>
            <person name="Delaruelle C."/>
            <person name="Detter J.C."/>
            <person name="Deveau A."/>
            <person name="DiFazio S."/>
            <person name="Duplessis S."/>
            <person name="Fraissinet-Tachet L."/>
            <person name="Lucic E."/>
            <person name="Frey-Klett P."/>
            <person name="Fourrey C."/>
            <person name="Feussner I."/>
            <person name="Gay G."/>
            <person name="Grimwood J."/>
            <person name="Hoegger P.J."/>
            <person name="Jain P."/>
            <person name="Kilaru S."/>
            <person name="Labbe J."/>
            <person name="Lin Y.C."/>
            <person name="Legue V."/>
            <person name="Le Tacon F."/>
            <person name="Marmeisse R."/>
            <person name="Melayah D."/>
            <person name="Montanini B."/>
            <person name="Muratet M."/>
            <person name="Nehls U."/>
            <person name="Niculita-Hirzel H."/>
            <person name="Oudot-Le Secq M.P."/>
            <person name="Peter M."/>
            <person name="Quesneville H."/>
            <person name="Rajashekar B."/>
            <person name="Reich M."/>
            <person name="Rouhier N."/>
            <person name="Schmutz J."/>
            <person name="Yin T."/>
            <person name="Chalot M."/>
            <person name="Henrissat B."/>
            <person name="Kuees U."/>
            <person name="Lucas S."/>
            <person name="Van de Peer Y."/>
            <person name="Podila G.K."/>
            <person name="Polle A."/>
            <person name="Pukkila P.J."/>
            <person name="Richardson P.M."/>
            <person name="Rouze P."/>
            <person name="Sanders I.R."/>
            <person name="Stajich J.E."/>
            <person name="Tunlid A."/>
            <person name="Tuskan G."/>
            <person name="Grigoriev I.V."/>
        </authorList>
    </citation>
    <scope>NUCLEOTIDE SEQUENCE [LARGE SCALE GENOMIC DNA]</scope>
    <source>
        <strain evidence="3">S238N-H82 / ATCC MYA-4686</strain>
    </source>
</reference>
<evidence type="ECO:0000313" key="3">
    <source>
        <dbReference type="Proteomes" id="UP000001194"/>
    </source>
</evidence>
<sequence>MLLFAHRLPRRPSATTSSSTFNFQESHRRPRRSLRGRHDERAGIRTNFLFMTLATPIPLILANHPAGKE</sequence>
<name>B0DUZ8_LACBS</name>
<evidence type="ECO:0000313" key="2">
    <source>
        <dbReference type="EMBL" id="EDR01628.1"/>
    </source>
</evidence>
<dbReference type="AlphaFoldDB" id="B0DUZ8"/>
<keyword evidence="3" id="KW-1185">Reference proteome</keyword>